<dbReference type="PANTHER" id="PTHR42892:SF1">
    <property type="entry name" value="GLUCOSAMINE-6-PHOSPHATE ISOMERASE"/>
    <property type="match status" value="1"/>
</dbReference>
<dbReference type="GO" id="GO:0006046">
    <property type="term" value="P:N-acetylglucosamine catabolic process"/>
    <property type="evidence" value="ECO:0007669"/>
    <property type="project" value="UniProtKB-UniRule"/>
</dbReference>
<protein>
    <recommendedName>
        <fullName evidence="1">Glucosamine-6-phosphate deaminase</fullName>
        <ecNumber evidence="1">3.5.99.6</ecNumber>
    </recommendedName>
</protein>
<dbReference type="NCBIfam" id="NF002557">
    <property type="entry name" value="PRK02122.1"/>
    <property type="match status" value="1"/>
</dbReference>
<evidence type="ECO:0000313" key="5">
    <source>
        <dbReference type="Proteomes" id="UP000220102"/>
    </source>
</evidence>
<dbReference type="EC" id="3.5.99.6" evidence="1"/>
<dbReference type="Gene3D" id="3.40.50.10320">
    <property type="entry name" value="LmbE-like"/>
    <property type="match status" value="1"/>
</dbReference>
<name>A0A2A8CZW4_9BACT</name>
<feature type="compositionally biased region" description="Polar residues" evidence="2">
    <location>
        <begin position="1"/>
        <end position="13"/>
    </location>
</feature>
<dbReference type="RefSeq" id="WP_098074422.1">
    <property type="nucleotide sequence ID" value="NZ_PDEQ01000002.1"/>
</dbReference>
<evidence type="ECO:0000256" key="1">
    <source>
        <dbReference type="NCBIfam" id="TIGR00502"/>
    </source>
</evidence>
<dbReference type="InterPro" id="IPR006148">
    <property type="entry name" value="Glc/Gal-6P_isomerase"/>
</dbReference>
<dbReference type="Pfam" id="PF02585">
    <property type="entry name" value="PIG-L"/>
    <property type="match status" value="1"/>
</dbReference>
<dbReference type="PANTHER" id="PTHR42892">
    <property type="entry name" value="GLUCOSAMINE-6-PHOSPHATE DEAMINASE-LIKE PROTEIN BT_0258-RELATED"/>
    <property type="match status" value="1"/>
</dbReference>
<gene>
    <name evidence="4" type="primary">nagB</name>
    <name evidence="4" type="ORF">CRI94_04170</name>
</gene>
<dbReference type="GO" id="GO:0005975">
    <property type="term" value="P:carbohydrate metabolic process"/>
    <property type="evidence" value="ECO:0007669"/>
    <property type="project" value="InterPro"/>
</dbReference>
<organism evidence="4 5">
    <name type="scientific">Longibacter salinarum</name>
    <dbReference type="NCBI Taxonomy" id="1850348"/>
    <lineage>
        <taxon>Bacteria</taxon>
        <taxon>Pseudomonadati</taxon>
        <taxon>Rhodothermota</taxon>
        <taxon>Rhodothermia</taxon>
        <taxon>Rhodothermales</taxon>
        <taxon>Salisaetaceae</taxon>
        <taxon>Longibacter</taxon>
    </lineage>
</organism>
<evidence type="ECO:0000313" key="4">
    <source>
        <dbReference type="EMBL" id="PEN14242.1"/>
    </source>
</evidence>
<dbReference type="InterPro" id="IPR003737">
    <property type="entry name" value="GlcNAc_PI_deacetylase-related"/>
</dbReference>
<dbReference type="InterPro" id="IPR037171">
    <property type="entry name" value="NagB/RpiA_transferase-like"/>
</dbReference>
<dbReference type="Gene3D" id="3.40.50.1360">
    <property type="match status" value="1"/>
</dbReference>
<sequence>MNAKTASQTSKAQNEPAFEASRQASNRGTQRERLPVLIFEKPSEMSHRVARRIANLIEERQAVGQELVLGLPTGSTPIGVYQELVRMHQEEGLDFSNVVTFNLDEYYPMDPESLQSYHRFMEENFFNHVNIPESQIHIPEGDIPREEVERHCIEYEHAIEKAGGIDLILLGIGRSGHVGFNEPGSSRQTRTRLIILDEITRKDAASDFFGEENVPQEAITMGVGTILDADEIILMATGEHKAPIVREAVEEEANRSVTASYLQDHPNASFYLDRAAAGELTRVKTPWLVRDIEWNEQLEKQAVIWLSKKLNKAIPRLESGDFYRNQMHGVVHRYDSIDDLTRKIFEDLRQRIVYSDNLIKNERVILFSPHPDDDVISMGGMLDKLVANGNDVTVAYMTNGSVAVFDSDVRRYLRFIEMCGPTMGLEGEAFEHFNAKRAEIESFLDQKSPGEVDIQEVQELKAYIRYGEAVAATEVMGLGPEHCRFLDMPFYKTGRVRKDPVTQADVDVVRNLLEEVEPTNVFVAGDLSDPHGTHRMCYQAIRDALGEYRDARAGSDGQPAANAAPLVWLYRGAWQEWEIDRADIFVPLSKADLGRKVEAIFKHESQKDRAMFPGAYDEREFWQRARDRNCDTADTLNGLGLPEFYAAEAFVTTHEMP</sequence>
<dbReference type="InterPro" id="IPR004547">
    <property type="entry name" value="Glucosamine6P_isomerase"/>
</dbReference>
<keyword evidence="5" id="KW-1185">Reference proteome</keyword>
<comment type="caution">
    <text evidence="4">The sequence shown here is derived from an EMBL/GenBank/DDBJ whole genome shotgun (WGS) entry which is preliminary data.</text>
</comment>
<dbReference type="SUPFAM" id="SSF102588">
    <property type="entry name" value="LmbE-like"/>
    <property type="match status" value="1"/>
</dbReference>
<dbReference type="InterPro" id="IPR052960">
    <property type="entry name" value="GlcN6P_deaminase-like"/>
</dbReference>
<feature type="region of interest" description="Disordered" evidence="2">
    <location>
        <begin position="1"/>
        <end position="33"/>
    </location>
</feature>
<dbReference type="AlphaFoldDB" id="A0A2A8CZW4"/>
<dbReference type="OrthoDB" id="9791139at2"/>
<dbReference type="CDD" id="cd01399">
    <property type="entry name" value="GlcN6P_deaminase"/>
    <property type="match status" value="1"/>
</dbReference>
<evidence type="ECO:0000259" key="3">
    <source>
        <dbReference type="Pfam" id="PF01182"/>
    </source>
</evidence>
<dbReference type="SUPFAM" id="SSF100950">
    <property type="entry name" value="NagB/RpiA/CoA transferase-like"/>
    <property type="match status" value="1"/>
</dbReference>
<dbReference type="GO" id="GO:0004342">
    <property type="term" value="F:glucosamine-6-phosphate deaminase activity"/>
    <property type="evidence" value="ECO:0007669"/>
    <property type="project" value="UniProtKB-UniRule"/>
</dbReference>
<accession>A0A2A8CZW4</accession>
<dbReference type="EMBL" id="PDEQ01000002">
    <property type="protein sequence ID" value="PEN14242.1"/>
    <property type="molecule type" value="Genomic_DNA"/>
</dbReference>
<feature type="domain" description="Glucosamine/galactosamine-6-phosphate isomerase" evidence="3">
    <location>
        <begin position="41"/>
        <end position="263"/>
    </location>
</feature>
<evidence type="ECO:0000256" key="2">
    <source>
        <dbReference type="SAM" id="MobiDB-lite"/>
    </source>
</evidence>
<dbReference type="NCBIfam" id="TIGR00502">
    <property type="entry name" value="nagB"/>
    <property type="match status" value="1"/>
</dbReference>
<reference evidence="4 5" key="1">
    <citation type="submission" date="2017-10" db="EMBL/GenBank/DDBJ databases">
        <title>Draft genome of Longibacter Salinarum.</title>
        <authorList>
            <person name="Goh K.M."/>
            <person name="Shamsir M.S."/>
            <person name="Lim S.W."/>
        </authorList>
    </citation>
    <scope>NUCLEOTIDE SEQUENCE [LARGE SCALE GENOMIC DNA]</scope>
    <source>
        <strain evidence="4 5">KCTC 52045</strain>
    </source>
</reference>
<dbReference type="Proteomes" id="UP000220102">
    <property type="component" value="Unassembled WGS sequence"/>
</dbReference>
<dbReference type="Pfam" id="PF01182">
    <property type="entry name" value="Glucosamine_iso"/>
    <property type="match status" value="1"/>
</dbReference>
<dbReference type="InterPro" id="IPR024078">
    <property type="entry name" value="LmbE-like_dom_sf"/>
</dbReference>
<proteinExistence type="predicted"/>